<keyword evidence="2" id="KW-1185">Reference proteome</keyword>
<evidence type="ECO:0008006" key="3">
    <source>
        <dbReference type="Google" id="ProtNLM"/>
    </source>
</evidence>
<dbReference type="EMBL" id="JAFBED010000003">
    <property type="protein sequence ID" value="MBM7620012.1"/>
    <property type="molecule type" value="Genomic_DNA"/>
</dbReference>
<dbReference type="InterPro" id="IPR038765">
    <property type="entry name" value="Papain-like_cys_pep_sf"/>
</dbReference>
<evidence type="ECO:0000313" key="2">
    <source>
        <dbReference type="Proteomes" id="UP000737402"/>
    </source>
</evidence>
<dbReference type="RefSeq" id="WP_204415343.1">
    <property type="nucleotide sequence ID" value="NZ_JAFBED010000003.1"/>
</dbReference>
<comment type="caution">
    <text evidence="1">The sequence shown here is derived from an EMBL/GenBank/DDBJ whole genome shotgun (WGS) entry which is preliminary data.</text>
</comment>
<organism evidence="1 2">
    <name type="scientific">Sutcliffiella tianshenii</name>
    <dbReference type="NCBI Taxonomy" id="1463404"/>
    <lineage>
        <taxon>Bacteria</taxon>
        <taxon>Bacillati</taxon>
        <taxon>Bacillota</taxon>
        <taxon>Bacilli</taxon>
        <taxon>Bacillales</taxon>
        <taxon>Bacillaceae</taxon>
        <taxon>Sutcliffiella</taxon>
    </lineage>
</organism>
<dbReference type="Proteomes" id="UP000737402">
    <property type="component" value="Unassembled WGS sequence"/>
</dbReference>
<name>A0ABS2P043_9BACI</name>
<gene>
    <name evidence="1" type="ORF">JOC95_001864</name>
</gene>
<evidence type="ECO:0000313" key="1">
    <source>
        <dbReference type="EMBL" id="MBM7620012.1"/>
    </source>
</evidence>
<proteinExistence type="predicted"/>
<reference evidence="1 2" key="1">
    <citation type="submission" date="2021-01" db="EMBL/GenBank/DDBJ databases">
        <title>Genomic Encyclopedia of Type Strains, Phase IV (KMG-IV): sequencing the most valuable type-strain genomes for metagenomic binning, comparative biology and taxonomic classification.</title>
        <authorList>
            <person name="Goeker M."/>
        </authorList>
    </citation>
    <scope>NUCLEOTIDE SEQUENCE [LARGE SCALE GENOMIC DNA]</scope>
    <source>
        <strain evidence="1 2">DSM 25879</strain>
    </source>
</reference>
<dbReference type="SUPFAM" id="SSF54001">
    <property type="entry name" value="Cysteine proteinases"/>
    <property type="match status" value="1"/>
</dbReference>
<protein>
    <recommendedName>
        <fullName evidence="3">Permuted papain-like amidase enzyme, YaeF/YiiX, C92 family</fullName>
    </recommendedName>
</protein>
<sequence length="176" mass="20616">MKVEAGDLIFVKGNCYASPFIRFFLKSNYTHVTIALDEKHICEVDLFTKMEVLQNPYTEFDLYRLKGDLSSQQKEEMVSFLRKRCLSSRGYDWWRIVSLLLQKYFRQNIIIHSPERYICSEIIDKAYQHLGIDLVEHRVTGDVTPLDLISSPKLLLIDSVTCQRDLHLGKEKNINL</sequence>
<accession>A0ABS2P043</accession>
<dbReference type="Gene3D" id="3.90.1720.10">
    <property type="entry name" value="endopeptidase domain like (from Nostoc punctiforme)"/>
    <property type="match status" value="1"/>
</dbReference>